<dbReference type="Proteomes" id="UP000701801">
    <property type="component" value="Unassembled WGS sequence"/>
</dbReference>
<evidence type="ECO:0000256" key="9">
    <source>
        <dbReference type="ARBA" id="ARBA00023295"/>
    </source>
</evidence>
<dbReference type="InterPro" id="IPR018392">
    <property type="entry name" value="LysM"/>
</dbReference>
<keyword evidence="5 11" id="KW-0378">Hydrolase</keyword>
<evidence type="ECO:0000256" key="13">
    <source>
        <dbReference type="SAM" id="SignalP"/>
    </source>
</evidence>
<feature type="domain" description="LysM" evidence="14">
    <location>
        <begin position="298"/>
        <end position="343"/>
    </location>
</feature>
<keyword evidence="8" id="KW-0119">Carbohydrate metabolism</keyword>
<dbReference type="PROSITE" id="PS51910">
    <property type="entry name" value="GH18_2"/>
    <property type="match status" value="1"/>
</dbReference>
<keyword evidence="7" id="KW-0843">Virulence</keyword>
<protein>
    <recommendedName>
        <fullName evidence="3">chitinase</fullName>
        <ecNumber evidence="3">3.2.1.14</ecNumber>
    </recommendedName>
</protein>
<dbReference type="Gene3D" id="3.20.20.80">
    <property type="entry name" value="Glycosidases"/>
    <property type="match status" value="1"/>
</dbReference>
<accession>A0A9N9LV16</accession>
<evidence type="ECO:0000256" key="1">
    <source>
        <dbReference type="ARBA" id="ARBA00000822"/>
    </source>
</evidence>
<dbReference type="InterPro" id="IPR001579">
    <property type="entry name" value="Glyco_hydro_18_chit_AS"/>
</dbReference>
<evidence type="ECO:0000256" key="2">
    <source>
        <dbReference type="ARBA" id="ARBA00008682"/>
    </source>
</evidence>
<evidence type="ECO:0000256" key="6">
    <source>
        <dbReference type="ARBA" id="ARBA00023024"/>
    </source>
</evidence>
<feature type="signal peptide" evidence="13">
    <location>
        <begin position="1"/>
        <end position="24"/>
    </location>
</feature>
<dbReference type="AlphaFoldDB" id="A0A9N9LV16"/>
<dbReference type="GO" id="GO:0008061">
    <property type="term" value="F:chitin binding"/>
    <property type="evidence" value="ECO:0007669"/>
    <property type="project" value="UniProtKB-KW"/>
</dbReference>
<dbReference type="GO" id="GO:0000272">
    <property type="term" value="P:polysaccharide catabolic process"/>
    <property type="evidence" value="ECO:0007669"/>
    <property type="project" value="UniProtKB-KW"/>
</dbReference>
<dbReference type="OrthoDB" id="73875at2759"/>
<evidence type="ECO:0000256" key="10">
    <source>
        <dbReference type="ARBA" id="ARBA00023326"/>
    </source>
</evidence>
<dbReference type="Gene3D" id="3.10.50.10">
    <property type="match status" value="1"/>
</dbReference>
<keyword evidence="12" id="KW-1133">Transmembrane helix</keyword>
<dbReference type="InterPro" id="IPR017853">
    <property type="entry name" value="GH"/>
</dbReference>
<dbReference type="SUPFAM" id="SSF54556">
    <property type="entry name" value="Chitinase insertion domain"/>
    <property type="match status" value="1"/>
</dbReference>
<dbReference type="InterPro" id="IPR036779">
    <property type="entry name" value="LysM_dom_sf"/>
</dbReference>
<evidence type="ECO:0000313" key="16">
    <source>
        <dbReference type="EMBL" id="CAG8979106.1"/>
    </source>
</evidence>
<feature type="domain" description="GH18" evidence="15">
    <location>
        <begin position="500"/>
        <end position="855"/>
    </location>
</feature>
<evidence type="ECO:0000259" key="14">
    <source>
        <dbReference type="PROSITE" id="PS51782"/>
    </source>
</evidence>
<keyword evidence="17" id="KW-1185">Reference proteome</keyword>
<dbReference type="SUPFAM" id="SSF54106">
    <property type="entry name" value="LysM domain"/>
    <property type="match status" value="1"/>
</dbReference>
<comment type="caution">
    <text evidence="16">The sequence shown here is derived from an EMBL/GenBank/DDBJ whole genome shotgun (WGS) entry which is preliminary data.</text>
</comment>
<comment type="catalytic activity">
    <reaction evidence="1">
        <text>Random endo-hydrolysis of N-acetyl-beta-D-glucosaminide (1-&gt;4)-beta-linkages in chitin and chitodextrins.</text>
        <dbReference type="EC" id="3.2.1.14"/>
    </reaction>
</comment>
<gene>
    <name evidence="16" type="ORF">HYALB_00000237</name>
</gene>
<feature type="domain" description="LysM" evidence="14">
    <location>
        <begin position="362"/>
        <end position="411"/>
    </location>
</feature>
<keyword evidence="9 11" id="KW-0326">Glycosidase</keyword>
<evidence type="ECO:0000256" key="11">
    <source>
        <dbReference type="RuleBase" id="RU000489"/>
    </source>
</evidence>
<evidence type="ECO:0000259" key="15">
    <source>
        <dbReference type="PROSITE" id="PS51910"/>
    </source>
</evidence>
<dbReference type="PANTHER" id="PTHR47700">
    <property type="entry name" value="V CHITINASE, PUTATIVE (AFU_ORTHOLOGUE AFUA_6G13720)-RELATED"/>
    <property type="match status" value="1"/>
</dbReference>
<comment type="similarity">
    <text evidence="2">Belongs to the glycosyl hydrolase 18 family. Chitinase class V subfamily.</text>
</comment>
<dbReference type="InterPro" id="IPR029070">
    <property type="entry name" value="Chitinase_insertion_sf"/>
</dbReference>
<dbReference type="CDD" id="cd02878">
    <property type="entry name" value="GH18_zymocin_alpha"/>
    <property type="match status" value="1"/>
</dbReference>
<feature type="transmembrane region" description="Helical" evidence="12">
    <location>
        <begin position="1240"/>
        <end position="1261"/>
    </location>
</feature>
<dbReference type="Gene3D" id="3.10.350.10">
    <property type="entry name" value="LysM domain"/>
    <property type="match status" value="2"/>
</dbReference>
<sequence length="1272" mass="138978">MKSYGGSKNLTLFILATLSTKIQADDILYSALDVCPASCTGIPESWTVYNEVGHLTACDQPMLFDCAVYNPLDNPLTHTKIRVCKAEALISTDISQKPNTESPSSNVRDNENPLLATSTGFSATEKEEVVDFITTDTRQSSAADLLVILRVVQKYFQDEKACDSKIIFGYFRGAIVGIYTGPNIDNHATTPSIISNVIDQVTCPPDLEIHMVLQLCGSERTSENTLGVITDTKGRLEGFSSLQKAVRSWSDGKCHKFTGTTTNLSKISIWESKLTTHQSSNHLTGRRLNQLNPRTDCPIVTVASGDGCGSLATKCSISPSDFTKYNPDPKFCAMLQPGQRVCCGAGTLPDTRPKKNSNGTCAAYTVVPDDNCSKLGAANGLTNIQIENFNNGTTWGWSGCSNIMVGTKICLSEGNAPMPAPVFNAVCGPTKPGTLPPTGTQKLSDLSPCPLNICCNVWGQCGIKVRGPPNNPGTSPPGTNGCVGNCGLNITNNEKGPEYPMSIGYYEAWNFDRPCLHMEAKDLDIKSYTHLHWAFGTVNPDFTVTVNDTNKQFTDFTSLLNVKKIISFGGWGFSTERATYDLLRQAMKPANANKFAIKIVSFCIEHILDGVDFDWEYPGAPDIPGIPPGKDDDTTNYLAFLKQLRYLLPTHMTISIAAPASYWYLKAFPTAEMAKVVDYIVYMTYDLHGQWDYNSTWANPGCPMGNCLRSHVNLTETMYSLSMITKAGVPSNKIAVGVSSYGRSFKMTNPACTGPECTFKGPETKAEPGQCTQTSGILADAEIAQIKNIFPNTTTRYDGVSGSDILIYGTTEWVAYLSDNSKRFRKDTYKRLNFAGSVDWALDLQAPVELDLMGLESYVSQDNSTYIEQLSGDAQPLPVCSSSYKTFEQLEKDADTIPDNCRALYALQALDSLLTEALANYTDIMAKGYDYKFNAYAGAVVNSASKNVVDFYTEGGNGNKYFTCVVVEMEQCCSDCHKYNPKPNDPHCRYCHNYSCKKKREDVFSIGLGSEESEIVETSLVIREGVSIATPAGRPKSNYKMVNHTEPCPPDYSLRSSSGPDYKDTVYWSLREDKVSVFWADLLEATGITPENIAFKNIQNYPCDGFPQEECIYHGQWAMNVPAPQGYDKSDISNPKDLVSKAFENSKKLGPQIKDLLFTIRVDSYMGDPFDAVDALGIPITMIADAVANMATVADIGKDTEDVEAKAKREKIIFGFLTAILIFVPVAGEVMSAVAGLANIGRIVALLGVAGNAAFDSYTIVKDPKNLLLFSA</sequence>
<keyword evidence="6" id="KW-0146">Chitin degradation</keyword>
<evidence type="ECO:0000256" key="5">
    <source>
        <dbReference type="ARBA" id="ARBA00022801"/>
    </source>
</evidence>
<dbReference type="EMBL" id="CAJVRM010000296">
    <property type="protein sequence ID" value="CAG8979106.1"/>
    <property type="molecule type" value="Genomic_DNA"/>
</dbReference>
<dbReference type="PROSITE" id="PS51782">
    <property type="entry name" value="LYSM"/>
    <property type="match status" value="2"/>
</dbReference>
<dbReference type="SUPFAM" id="SSF51445">
    <property type="entry name" value="(Trans)glycosidases"/>
    <property type="match status" value="1"/>
</dbReference>
<dbReference type="CDD" id="cd00118">
    <property type="entry name" value="LysM"/>
    <property type="match status" value="1"/>
</dbReference>
<evidence type="ECO:0000256" key="3">
    <source>
        <dbReference type="ARBA" id="ARBA00012729"/>
    </source>
</evidence>
<dbReference type="InterPro" id="IPR011583">
    <property type="entry name" value="Chitinase_II/V-like_cat"/>
</dbReference>
<dbReference type="SMART" id="SM00636">
    <property type="entry name" value="Glyco_18"/>
    <property type="match status" value="1"/>
</dbReference>
<keyword evidence="4" id="KW-0147">Chitin-binding</keyword>
<dbReference type="EC" id="3.2.1.14" evidence="3"/>
<dbReference type="InterPro" id="IPR001223">
    <property type="entry name" value="Glyco_hydro18_cat"/>
</dbReference>
<dbReference type="Pfam" id="PF01476">
    <property type="entry name" value="LysM"/>
    <property type="match status" value="2"/>
</dbReference>
<keyword evidence="13" id="KW-0732">Signal</keyword>
<feature type="transmembrane region" description="Helical" evidence="12">
    <location>
        <begin position="1212"/>
        <end position="1234"/>
    </location>
</feature>
<reference evidence="16" key="1">
    <citation type="submission" date="2021-07" db="EMBL/GenBank/DDBJ databases">
        <authorList>
            <person name="Durling M."/>
        </authorList>
    </citation>
    <scope>NUCLEOTIDE SEQUENCE</scope>
</reference>
<evidence type="ECO:0000313" key="17">
    <source>
        <dbReference type="Proteomes" id="UP000701801"/>
    </source>
</evidence>
<dbReference type="InterPro" id="IPR053214">
    <property type="entry name" value="LysM12-like"/>
</dbReference>
<keyword evidence="12" id="KW-0812">Transmembrane</keyword>
<dbReference type="PROSITE" id="PS01095">
    <property type="entry name" value="GH18_1"/>
    <property type="match status" value="1"/>
</dbReference>
<feature type="chain" id="PRO_5040225247" description="chitinase" evidence="13">
    <location>
        <begin position="25"/>
        <end position="1272"/>
    </location>
</feature>
<keyword evidence="10" id="KW-0624">Polysaccharide degradation</keyword>
<proteinExistence type="inferred from homology"/>
<dbReference type="SMART" id="SM00257">
    <property type="entry name" value="LysM"/>
    <property type="match status" value="2"/>
</dbReference>
<evidence type="ECO:0000256" key="4">
    <source>
        <dbReference type="ARBA" id="ARBA00022669"/>
    </source>
</evidence>
<evidence type="ECO:0000256" key="8">
    <source>
        <dbReference type="ARBA" id="ARBA00023277"/>
    </source>
</evidence>
<dbReference type="GO" id="GO:0008843">
    <property type="term" value="F:endochitinase activity"/>
    <property type="evidence" value="ECO:0007669"/>
    <property type="project" value="UniProtKB-EC"/>
</dbReference>
<dbReference type="GO" id="GO:0006032">
    <property type="term" value="P:chitin catabolic process"/>
    <property type="evidence" value="ECO:0007669"/>
    <property type="project" value="UniProtKB-KW"/>
</dbReference>
<keyword evidence="12" id="KW-0472">Membrane</keyword>
<evidence type="ECO:0000256" key="12">
    <source>
        <dbReference type="SAM" id="Phobius"/>
    </source>
</evidence>
<dbReference type="PANTHER" id="PTHR47700:SF2">
    <property type="entry name" value="CHITINASE"/>
    <property type="match status" value="1"/>
</dbReference>
<dbReference type="Pfam" id="PF00704">
    <property type="entry name" value="Glyco_hydro_18"/>
    <property type="match status" value="1"/>
</dbReference>
<organism evidence="16 17">
    <name type="scientific">Hymenoscyphus albidus</name>
    <dbReference type="NCBI Taxonomy" id="595503"/>
    <lineage>
        <taxon>Eukaryota</taxon>
        <taxon>Fungi</taxon>
        <taxon>Dikarya</taxon>
        <taxon>Ascomycota</taxon>
        <taxon>Pezizomycotina</taxon>
        <taxon>Leotiomycetes</taxon>
        <taxon>Helotiales</taxon>
        <taxon>Helotiaceae</taxon>
        <taxon>Hymenoscyphus</taxon>
    </lineage>
</organism>
<name>A0A9N9LV16_9HELO</name>
<evidence type="ECO:0000256" key="7">
    <source>
        <dbReference type="ARBA" id="ARBA00023026"/>
    </source>
</evidence>